<evidence type="ECO:0000256" key="3">
    <source>
        <dbReference type="ARBA" id="ARBA00022525"/>
    </source>
</evidence>
<organism evidence="7 8">
    <name type="scientific">Phytophthora boehmeriae</name>
    <dbReference type="NCBI Taxonomy" id="109152"/>
    <lineage>
        <taxon>Eukaryota</taxon>
        <taxon>Sar</taxon>
        <taxon>Stramenopiles</taxon>
        <taxon>Oomycota</taxon>
        <taxon>Peronosporomycetes</taxon>
        <taxon>Peronosporales</taxon>
        <taxon>Peronosporaceae</taxon>
        <taxon>Phytophthora</taxon>
    </lineage>
</organism>
<sequence>MTCWYNVLLVILVTLAATCVPTSIATDVNLIQSGDSFTKEMNGNGFLRGGQETGEDVEVATDGEERSIDGIRKALGLYRSNLKAKTFEKMLNDDTFKAEMFVKWDQYKIPVHKIDAKMNRGGNPQFKTLLSEYIRTRMKLGEGKVGGAMKKAGEGKKNTVKWDLERNTERNSDPV</sequence>
<feature type="signal peptide" evidence="5">
    <location>
        <begin position="1"/>
        <end position="25"/>
    </location>
</feature>
<dbReference type="Proteomes" id="UP000693981">
    <property type="component" value="Unassembled WGS sequence"/>
</dbReference>
<feature type="compositionally biased region" description="Basic and acidic residues" evidence="6">
    <location>
        <begin position="151"/>
        <end position="175"/>
    </location>
</feature>
<evidence type="ECO:0000256" key="4">
    <source>
        <dbReference type="ARBA" id="ARBA00022729"/>
    </source>
</evidence>
<gene>
    <name evidence="7" type="ORF">PHYBOEH_007758</name>
</gene>
<evidence type="ECO:0000256" key="2">
    <source>
        <dbReference type="ARBA" id="ARBA00010400"/>
    </source>
</evidence>
<dbReference type="InterPro" id="IPR031825">
    <property type="entry name" value="RXLR"/>
</dbReference>
<comment type="similarity">
    <text evidence="2 5">Belongs to the RxLR effector family.</text>
</comment>
<evidence type="ECO:0000256" key="5">
    <source>
        <dbReference type="RuleBase" id="RU367124"/>
    </source>
</evidence>
<reference evidence="7" key="1">
    <citation type="submission" date="2021-02" db="EMBL/GenBank/DDBJ databases">
        <authorList>
            <person name="Palmer J.M."/>
        </authorList>
    </citation>
    <scope>NUCLEOTIDE SEQUENCE</scope>
    <source>
        <strain evidence="7">SCRP23</strain>
    </source>
</reference>
<feature type="region of interest" description="Disordered" evidence="6">
    <location>
        <begin position="146"/>
        <end position="175"/>
    </location>
</feature>
<keyword evidence="8" id="KW-1185">Reference proteome</keyword>
<comment type="caution">
    <text evidence="7">The sequence shown here is derived from an EMBL/GenBank/DDBJ whole genome shotgun (WGS) entry which is preliminary data.</text>
</comment>
<accession>A0A8T1W5U1</accession>
<dbReference type="Pfam" id="PF16810">
    <property type="entry name" value="RXLR"/>
    <property type="match status" value="1"/>
</dbReference>
<feature type="chain" id="PRO_5035958424" description="RxLR effector protein" evidence="5">
    <location>
        <begin position="26"/>
        <end position="175"/>
    </location>
</feature>
<comment type="subcellular location">
    <subcellularLocation>
        <location evidence="1 5">Secreted</location>
    </subcellularLocation>
</comment>
<comment type="function">
    <text evidence="5">Effector that suppresses plant defense responses during pathogen infection.</text>
</comment>
<comment type="domain">
    <text evidence="5">The RxLR-dEER motif acts to carry the protein into the host cell cytoplasm through binding to cell surface phosphatidylinositol-3-phosphate.</text>
</comment>
<dbReference type="GO" id="GO:0005576">
    <property type="term" value="C:extracellular region"/>
    <property type="evidence" value="ECO:0007669"/>
    <property type="project" value="UniProtKB-SubCell"/>
</dbReference>
<evidence type="ECO:0000313" key="8">
    <source>
        <dbReference type="Proteomes" id="UP000693981"/>
    </source>
</evidence>
<keyword evidence="4 5" id="KW-0732">Signal</keyword>
<dbReference type="EMBL" id="JAGDFL010000432">
    <property type="protein sequence ID" value="KAG7388735.1"/>
    <property type="molecule type" value="Genomic_DNA"/>
</dbReference>
<proteinExistence type="inferred from homology"/>
<evidence type="ECO:0000313" key="7">
    <source>
        <dbReference type="EMBL" id="KAG7388735.1"/>
    </source>
</evidence>
<dbReference type="AlphaFoldDB" id="A0A8T1W5U1"/>
<name>A0A8T1W5U1_9STRA</name>
<evidence type="ECO:0000256" key="1">
    <source>
        <dbReference type="ARBA" id="ARBA00004613"/>
    </source>
</evidence>
<keyword evidence="3 5" id="KW-0964">Secreted</keyword>
<protein>
    <recommendedName>
        <fullName evidence="5">RxLR effector protein</fullName>
    </recommendedName>
</protein>
<evidence type="ECO:0000256" key="6">
    <source>
        <dbReference type="SAM" id="MobiDB-lite"/>
    </source>
</evidence>